<evidence type="ECO:0000313" key="1">
    <source>
        <dbReference type="EMBL" id="KKN11660.1"/>
    </source>
</evidence>
<organism evidence="1">
    <name type="scientific">marine sediment metagenome</name>
    <dbReference type="NCBI Taxonomy" id="412755"/>
    <lineage>
        <taxon>unclassified sequences</taxon>
        <taxon>metagenomes</taxon>
        <taxon>ecological metagenomes</taxon>
    </lineage>
</organism>
<comment type="caution">
    <text evidence="1">The sequence shown here is derived from an EMBL/GenBank/DDBJ whole genome shotgun (WGS) entry which is preliminary data.</text>
</comment>
<accession>A0A0F9MWJ4</accession>
<sequence>EKYANASEEVLPGRYVLYDQTLLHDVTFPYMGQIQMYLHSDKAVKQGIEQWLLLVKNRDSGAVMECLIDKDPEYLAAITTRWKNFWVYMLAGRLPNRNFEKTSDQCKYCPFQKRCWGALAELPKKKVELEETEELLRATELWREGKVFEKKAGLRLDWSKLQFENEAINQKANRLSVDGIDIIISDREREGLNTDYVRSLLARLVKEKALTPEEAKECFTVTEYTQMNVKDRQTK</sequence>
<reference evidence="1" key="1">
    <citation type="journal article" date="2015" name="Nature">
        <title>Complex archaea that bridge the gap between prokaryotes and eukaryotes.</title>
        <authorList>
            <person name="Spang A."/>
            <person name="Saw J.H."/>
            <person name="Jorgensen S.L."/>
            <person name="Zaremba-Niedzwiedzka K."/>
            <person name="Martijn J."/>
            <person name="Lind A.E."/>
            <person name="van Eijk R."/>
            <person name="Schleper C."/>
            <person name="Guy L."/>
            <person name="Ettema T.J."/>
        </authorList>
    </citation>
    <scope>NUCLEOTIDE SEQUENCE</scope>
</reference>
<gene>
    <name evidence="1" type="ORF">LCGC14_1024340</name>
</gene>
<name>A0A0F9MWJ4_9ZZZZ</name>
<dbReference type="AlphaFoldDB" id="A0A0F9MWJ4"/>
<protein>
    <submittedName>
        <fullName evidence="1">Uncharacterized protein</fullName>
    </submittedName>
</protein>
<feature type="non-terminal residue" evidence="1">
    <location>
        <position position="1"/>
    </location>
</feature>
<proteinExistence type="predicted"/>
<dbReference type="EMBL" id="LAZR01004112">
    <property type="protein sequence ID" value="KKN11660.1"/>
    <property type="molecule type" value="Genomic_DNA"/>
</dbReference>